<reference evidence="2 3" key="1">
    <citation type="submission" date="2024-05" db="EMBL/GenBank/DDBJ databases">
        <title>A high-quality chromosomal-level genome assembly of Topmouth culter (Culter alburnus).</title>
        <authorList>
            <person name="Zhao H."/>
        </authorList>
    </citation>
    <scope>NUCLEOTIDE SEQUENCE [LARGE SCALE GENOMIC DNA]</scope>
    <source>
        <strain evidence="2">CATC2023</strain>
        <tissue evidence="2">Muscle</tissue>
    </source>
</reference>
<feature type="coiled-coil region" evidence="1">
    <location>
        <begin position="13"/>
        <end position="45"/>
    </location>
</feature>
<dbReference type="EMBL" id="JAWDJR010000001">
    <property type="protein sequence ID" value="KAK9981294.1"/>
    <property type="molecule type" value="Genomic_DNA"/>
</dbReference>
<evidence type="ECO:0000256" key="1">
    <source>
        <dbReference type="SAM" id="Coils"/>
    </source>
</evidence>
<keyword evidence="1" id="KW-0175">Coiled coil</keyword>
<proteinExistence type="predicted"/>
<feature type="non-terminal residue" evidence="2">
    <location>
        <position position="1"/>
    </location>
</feature>
<comment type="caution">
    <text evidence="2">The sequence shown here is derived from an EMBL/GenBank/DDBJ whole genome shotgun (WGS) entry which is preliminary data.</text>
</comment>
<evidence type="ECO:0000313" key="2">
    <source>
        <dbReference type="EMBL" id="KAK9981294.1"/>
    </source>
</evidence>
<protein>
    <submittedName>
        <fullName evidence="2">Uncharacterized protein</fullName>
    </submittedName>
</protein>
<gene>
    <name evidence="2" type="ORF">ABG768_000847</name>
</gene>
<dbReference type="Proteomes" id="UP001479290">
    <property type="component" value="Unassembled WGS sequence"/>
</dbReference>
<sequence>EKGLETTKATSGLAELQREVILLQKRKAELEISKIEMEKENLNMQNIVLQYKINKLAQDGLITLQPVGEE</sequence>
<evidence type="ECO:0000313" key="3">
    <source>
        <dbReference type="Proteomes" id="UP001479290"/>
    </source>
</evidence>
<dbReference type="AlphaFoldDB" id="A0AAW2B5N5"/>
<organism evidence="2 3">
    <name type="scientific">Culter alburnus</name>
    <name type="common">Topmouth culter</name>
    <dbReference type="NCBI Taxonomy" id="194366"/>
    <lineage>
        <taxon>Eukaryota</taxon>
        <taxon>Metazoa</taxon>
        <taxon>Chordata</taxon>
        <taxon>Craniata</taxon>
        <taxon>Vertebrata</taxon>
        <taxon>Euteleostomi</taxon>
        <taxon>Actinopterygii</taxon>
        <taxon>Neopterygii</taxon>
        <taxon>Teleostei</taxon>
        <taxon>Ostariophysi</taxon>
        <taxon>Cypriniformes</taxon>
        <taxon>Xenocyprididae</taxon>
        <taxon>Xenocypridinae</taxon>
        <taxon>Culter</taxon>
    </lineage>
</organism>
<name>A0AAW2B5N5_CULAL</name>
<accession>A0AAW2B5N5</accession>
<keyword evidence="3" id="KW-1185">Reference proteome</keyword>